<dbReference type="OrthoDB" id="5424209at2759"/>
<proteinExistence type="predicted"/>
<sequence length="599" mass="66018">MNLCRRSSRNLYTVSKMDPTKLATAFQHFLDDLSPTTTISFGSSTPSELLSSTERLTVSGPVLFVVTEALSKIYYLGLPSCPRLIATTNPYHYEGPAGFEVHPTLKQLQELGEHALASAWDHGLSDGLRRGLNTMGVNWTSIDAVRIAKAGESSDLAIVWIGVEPGALSFEEGSAVAYQCRTFSDRYGIRDFHVEIRESRVVRQASNRFLDPVPSSDATFAAAREPFTALLGIPLSAKCTPWAEGTGGFYLSTGDDDDKDIYLVTVRHAILPVDEDDNKEYERTARKVRQDVVVLGTSGFNEKLHAIDSSIQIQDSAMTKAKKRIRSTEGLDDPMCIEERMDAEHDLRKAETVFKALKALRHEIATQWGTKETRVIGELAWAPPIAFSTEPGQYTLDLAIIKIDADKLDATNYHGNSIGLGTKYTPSQFLDKIDLHPAYPAPLEFPINHIVTLQDQVPESALAKPPMLDANYTRCMPVFKNGAKTGTTIGRANRVSSYTRNFFAGQYHESREWPVIPTDEFLHPIGREKYSGPFSAEGDSGSCVADVCSRVGGIITGGAYDPNTTDSADVTYFTPISFIMKVLHGTKRFEHAHLNPVLT</sequence>
<name>A0A4Y9YDA3_9AGAM</name>
<accession>A0A4Y9YDA3</accession>
<comment type="caution">
    <text evidence="1">The sequence shown here is derived from an EMBL/GenBank/DDBJ whole genome shotgun (WGS) entry which is preliminary data.</text>
</comment>
<dbReference type="EMBL" id="SEOQ01000655">
    <property type="protein sequence ID" value="TFY58859.1"/>
    <property type="molecule type" value="Genomic_DNA"/>
</dbReference>
<evidence type="ECO:0000313" key="2">
    <source>
        <dbReference type="Proteomes" id="UP000298327"/>
    </source>
</evidence>
<organism evidence="1 2">
    <name type="scientific">Dentipellis fragilis</name>
    <dbReference type="NCBI Taxonomy" id="205917"/>
    <lineage>
        <taxon>Eukaryota</taxon>
        <taxon>Fungi</taxon>
        <taxon>Dikarya</taxon>
        <taxon>Basidiomycota</taxon>
        <taxon>Agaricomycotina</taxon>
        <taxon>Agaricomycetes</taxon>
        <taxon>Russulales</taxon>
        <taxon>Hericiaceae</taxon>
        <taxon>Dentipellis</taxon>
    </lineage>
</organism>
<evidence type="ECO:0000313" key="1">
    <source>
        <dbReference type="EMBL" id="TFY58859.1"/>
    </source>
</evidence>
<dbReference type="AlphaFoldDB" id="A0A4Y9YDA3"/>
<dbReference type="STRING" id="205917.A0A4Y9YDA3"/>
<reference evidence="1 2" key="1">
    <citation type="submission" date="2019-02" db="EMBL/GenBank/DDBJ databases">
        <title>Genome sequencing of the rare red list fungi Dentipellis fragilis.</title>
        <authorList>
            <person name="Buettner E."/>
            <person name="Kellner H."/>
        </authorList>
    </citation>
    <scope>NUCLEOTIDE SEQUENCE [LARGE SCALE GENOMIC DNA]</scope>
    <source>
        <strain evidence="1 2">DSM 105465</strain>
    </source>
</reference>
<dbReference type="Proteomes" id="UP000298327">
    <property type="component" value="Unassembled WGS sequence"/>
</dbReference>
<keyword evidence="2" id="KW-1185">Reference proteome</keyword>
<gene>
    <name evidence="1" type="ORF">EVG20_g7997</name>
</gene>
<protein>
    <submittedName>
        <fullName evidence="1">Uncharacterized protein</fullName>
    </submittedName>
</protein>